<dbReference type="InterPro" id="IPR011989">
    <property type="entry name" value="ARM-like"/>
</dbReference>
<accession>M4B3L3</accession>
<proteinExistence type="predicted"/>
<name>M4B3L3_HYAAE</name>
<dbReference type="eggNOG" id="ENOG502S3I3">
    <property type="taxonomic scope" value="Eukaryota"/>
</dbReference>
<dbReference type="SUPFAM" id="SSF48371">
    <property type="entry name" value="ARM repeat"/>
    <property type="match status" value="1"/>
</dbReference>
<protein>
    <submittedName>
        <fullName evidence="1">Uncharacterized protein</fullName>
    </submittedName>
</protein>
<sequence length="139" mass="16139">MGLPELRLAFSCLKNFWVYIYAGLSRRCWNLASLRLIQVEDWSAPEELFFGSLAVNTQELSMLLFEINSESPPFTRYELAKQLKELCQYDSIRRAFFDHLKESFVTCLQSMLRNENEDVVRLAICTILNFASGVPTLKE</sequence>
<dbReference type="HOGENOM" id="CLU_1848931_0_0_1"/>
<dbReference type="Proteomes" id="UP000011713">
    <property type="component" value="Unassembled WGS sequence"/>
</dbReference>
<keyword evidence="2" id="KW-1185">Reference proteome</keyword>
<dbReference type="AlphaFoldDB" id="M4B3L3"/>
<dbReference type="Gene3D" id="1.25.10.10">
    <property type="entry name" value="Leucine-rich Repeat Variant"/>
    <property type="match status" value="1"/>
</dbReference>
<dbReference type="EMBL" id="JH598179">
    <property type="status" value="NOT_ANNOTATED_CDS"/>
    <property type="molecule type" value="Genomic_DNA"/>
</dbReference>
<dbReference type="InParanoid" id="M4B3L3"/>
<reference evidence="2" key="1">
    <citation type="journal article" date="2010" name="Science">
        <title>Signatures of adaptation to obligate biotrophy in the Hyaloperonospora arabidopsidis genome.</title>
        <authorList>
            <person name="Baxter L."/>
            <person name="Tripathy S."/>
            <person name="Ishaque N."/>
            <person name="Boot N."/>
            <person name="Cabral A."/>
            <person name="Kemen E."/>
            <person name="Thines M."/>
            <person name="Ah-Fong A."/>
            <person name="Anderson R."/>
            <person name="Badejoko W."/>
            <person name="Bittner-Eddy P."/>
            <person name="Boore J.L."/>
            <person name="Chibucos M.C."/>
            <person name="Coates M."/>
            <person name="Dehal P."/>
            <person name="Delehaunty K."/>
            <person name="Dong S."/>
            <person name="Downton P."/>
            <person name="Dumas B."/>
            <person name="Fabro G."/>
            <person name="Fronick C."/>
            <person name="Fuerstenberg S.I."/>
            <person name="Fulton L."/>
            <person name="Gaulin E."/>
            <person name="Govers F."/>
            <person name="Hughes L."/>
            <person name="Humphray S."/>
            <person name="Jiang R.H."/>
            <person name="Judelson H."/>
            <person name="Kamoun S."/>
            <person name="Kyung K."/>
            <person name="Meijer H."/>
            <person name="Minx P."/>
            <person name="Morris P."/>
            <person name="Nelson J."/>
            <person name="Phuntumart V."/>
            <person name="Qutob D."/>
            <person name="Rehmany A."/>
            <person name="Rougon-Cardoso A."/>
            <person name="Ryden P."/>
            <person name="Torto-Alalibo T."/>
            <person name="Studholme D."/>
            <person name="Wang Y."/>
            <person name="Win J."/>
            <person name="Wood J."/>
            <person name="Clifton S.W."/>
            <person name="Rogers J."/>
            <person name="Van den Ackerveken G."/>
            <person name="Jones J.D."/>
            <person name="McDowell J.M."/>
            <person name="Beynon J."/>
            <person name="Tyler B.M."/>
        </authorList>
    </citation>
    <scope>NUCLEOTIDE SEQUENCE [LARGE SCALE GENOMIC DNA]</scope>
    <source>
        <strain evidence="2">Emoy2</strain>
    </source>
</reference>
<evidence type="ECO:0000313" key="2">
    <source>
        <dbReference type="Proteomes" id="UP000011713"/>
    </source>
</evidence>
<dbReference type="EnsemblProtists" id="HpaT800862">
    <property type="protein sequence ID" value="HpaP800862"/>
    <property type="gene ID" value="HpaG800862"/>
</dbReference>
<reference evidence="1" key="2">
    <citation type="submission" date="2015-06" db="UniProtKB">
        <authorList>
            <consortium name="EnsemblProtists"/>
        </authorList>
    </citation>
    <scope>IDENTIFICATION</scope>
    <source>
        <strain evidence="1">Emoy2</strain>
    </source>
</reference>
<evidence type="ECO:0000313" key="1">
    <source>
        <dbReference type="EnsemblProtists" id="HpaP800862"/>
    </source>
</evidence>
<dbReference type="VEuPathDB" id="FungiDB:HpaG800862"/>
<organism evidence="1 2">
    <name type="scientific">Hyaloperonospora arabidopsidis (strain Emoy2)</name>
    <name type="common">Downy mildew agent</name>
    <name type="synonym">Peronospora arabidopsidis</name>
    <dbReference type="NCBI Taxonomy" id="559515"/>
    <lineage>
        <taxon>Eukaryota</taxon>
        <taxon>Sar</taxon>
        <taxon>Stramenopiles</taxon>
        <taxon>Oomycota</taxon>
        <taxon>Peronosporomycetes</taxon>
        <taxon>Peronosporales</taxon>
        <taxon>Peronosporaceae</taxon>
        <taxon>Hyaloperonospora</taxon>
    </lineage>
</organism>
<dbReference type="InterPro" id="IPR016024">
    <property type="entry name" value="ARM-type_fold"/>
</dbReference>